<evidence type="ECO:0000313" key="2">
    <source>
        <dbReference type="Proteomes" id="UP000284205"/>
    </source>
</evidence>
<dbReference type="AlphaFoldDB" id="A0A412FMU9"/>
<organism evidence="1 2">
    <name type="scientific">Bacteroides caccae</name>
    <dbReference type="NCBI Taxonomy" id="47678"/>
    <lineage>
        <taxon>Bacteria</taxon>
        <taxon>Pseudomonadati</taxon>
        <taxon>Bacteroidota</taxon>
        <taxon>Bacteroidia</taxon>
        <taxon>Bacteroidales</taxon>
        <taxon>Bacteroidaceae</taxon>
        <taxon>Bacteroides</taxon>
    </lineage>
</organism>
<dbReference type="RefSeq" id="WP_118404244.1">
    <property type="nucleotide sequence ID" value="NZ_JAQCWB010000011.1"/>
</dbReference>
<protein>
    <submittedName>
        <fullName evidence="1">Uncharacterized protein</fullName>
    </submittedName>
</protein>
<accession>A0A412FMU9</accession>
<sequence length="433" mass="49789">MKFNNRERLDLTEWIIHFIHDRKPEDDISSLADIAELEGYTGDMRLPDYYDEYGNGKYVISREEENEYSIEEDAPALEVLKKILHDGYIKSGWSLRNLIPTIYGPKSAVCFTEMPLYALIDYAKSRETSGYVGRHGIAFRRNELYAAGARPVIYGLSSPYVETDKDEKGIYQGRLLSIKDTGIGIQEQYRYVSTNLTKEYNPKHKPIDWTHEREWRWALPDNKLSVPGLPFFMSKEYADFFSEIIIIVPSDDEMEEILIHLKTLYDAGGKNRGGNYNCSSIAGARVLSLESIAHFSNMDISRMRIDDLPVKQLKVMPNFIVDEKLEKKVLYAINEAGKIAQNTIREYLKNHPTFDENQGYWGWAYICTNVVSDITQALQNINCSRTYSDGIYRLNVNNYQTSNVELLEIGAEAAACYLSSELGQYFYVKTELD</sequence>
<dbReference type="EMBL" id="QRUO01000013">
    <property type="protein sequence ID" value="RGR69480.1"/>
    <property type="molecule type" value="Genomic_DNA"/>
</dbReference>
<reference evidence="1 2" key="1">
    <citation type="submission" date="2018-08" db="EMBL/GenBank/DDBJ databases">
        <title>A genome reference for cultivated species of the human gut microbiota.</title>
        <authorList>
            <person name="Zou Y."/>
            <person name="Xue W."/>
            <person name="Luo G."/>
        </authorList>
    </citation>
    <scope>NUCLEOTIDE SEQUENCE [LARGE SCALE GENOMIC DNA]</scope>
    <source>
        <strain evidence="1 2">AF24-29LB</strain>
    </source>
</reference>
<comment type="caution">
    <text evidence="1">The sequence shown here is derived from an EMBL/GenBank/DDBJ whole genome shotgun (WGS) entry which is preliminary data.</text>
</comment>
<evidence type="ECO:0000313" key="1">
    <source>
        <dbReference type="EMBL" id="RGR69480.1"/>
    </source>
</evidence>
<dbReference type="Proteomes" id="UP000284205">
    <property type="component" value="Unassembled WGS sequence"/>
</dbReference>
<proteinExistence type="predicted"/>
<name>A0A412FMU9_9BACE</name>
<gene>
    <name evidence="1" type="ORF">DWY26_14370</name>
</gene>